<reference evidence="1" key="1">
    <citation type="submission" date="2018-05" db="EMBL/GenBank/DDBJ databases">
        <authorList>
            <person name="Lanie J.A."/>
            <person name="Ng W.-L."/>
            <person name="Kazmierczak K.M."/>
            <person name="Andrzejewski T.M."/>
            <person name="Davidsen T.M."/>
            <person name="Wayne K.J."/>
            <person name="Tettelin H."/>
            <person name="Glass J.I."/>
            <person name="Rusch D."/>
            <person name="Podicherti R."/>
            <person name="Tsui H.-C.T."/>
            <person name="Winkler M.E."/>
        </authorList>
    </citation>
    <scope>NUCLEOTIDE SEQUENCE</scope>
</reference>
<sequence length="268" mass="29912">YAQADLRDSSTYMIGFEAEDLAGNFAKPVGLYNFHVDRTLPVFSNISPRSNTYSNNPLFEFTLSEDLYYGKVIFTEQAGSLNSGTKVEFEMDSVDFSQGFHALDTLKNQLPLVDGAIYTIQLVGRDIADNWNDTTLITDYHYDITLPVTVLLDPLDSSFVNTNAVTINNSENLLTAEMFWINPQGDAKLVSLRTRDLAIGENRLIMYAISLNENTHYDLFINTVDLAGNTNQTRITEGIIYDITLPLLTITKPANGGYINNKAVSYTV</sequence>
<organism evidence="1">
    <name type="scientific">marine metagenome</name>
    <dbReference type="NCBI Taxonomy" id="408172"/>
    <lineage>
        <taxon>unclassified sequences</taxon>
        <taxon>metagenomes</taxon>
        <taxon>ecological metagenomes</taxon>
    </lineage>
</organism>
<dbReference type="EMBL" id="UINC01169483">
    <property type="protein sequence ID" value="SVD73041.1"/>
    <property type="molecule type" value="Genomic_DNA"/>
</dbReference>
<name>A0A382XRG2_9ZZZZ</name>
<accession>A0A382XRG2</accession>
<proteinExistence type="predicted"/>
<protein>
    <recommendedName>
        <fullName evidence="2">Ig-like domain-containing protein</fullName>
    </recommendedName>
</protein>
<dbReference type="AlphaFoldDB" id="A0A382XRG2"/>
<evidence type="ECO:0008006" key="2">
    <source>
        <dbReference type="Google" id="ProtNLM"/>
    </source>
</evidence>
<gene>
    <name evidence="1" type="ORF">METZ01_LOCUS425895</name>
</gene>
<feature type="non-terminal residue" evidence="1">
    <location>
        <position position="268"/>
    </location>
</feature>
<evidence type="ECO:0000313" key="1">
    <source>
        <dbReference type="EMBL" id="SVD73041.1"/>
    </source>
</evidence>
<feature type="non-terminal residue" evidence="1">
    <location>
        <position position="1"/>
    </location>
</feature>